<reference evidence="5" key="1">
    <citation type="submission" date="2022-11" db="EMBL/GenBank/DDBJ databases">
        <title>Chromosome-level genome of Pogonophryne albipinna.</title>
        <authorList>
            <person name="Jo E."/>
        </authorList>
    </citation>
    <scope>NUCLEOTIDE SEQUENCE</scope>
    <source>
        <strain evidence="5">SGF0006</strain>
        <tissue evidence="5">Muscle</tissue>
    </source>
</reference>
<feature type="region of interest" description="Disordered" evidence="2">
    <location>
        <begin position="834"/>
        <end position="861"/>
    </location>
</feature>
<evidence type="ECO:0000256" key="1">
    <source>
        <dbReference type="ARBA" id="ARBA00022468"/>
    </source>
</evidence>
<dbReference type="Pfam" id="PF00780">
    <property type="entry name" value="CNH"/>
    <property type="match status" value="1"/>
</dbReference>
<dbReference type="InterPro" id="IPR050989">
    <property type="entry name" value="Rap1_Ran_GAP"/>
</dbReference>
<dbReference type="PANTHER" id="PTHR15711">
    <property type="entry name" value="RAP GTPASE-ACTIVATING PROTEIN"/>
    <property type="match status" value="1"/>
</dbReference>
<dbReference type="GO" id="GO:0005096">
    <property type="term" value="F:GTPase activator activity"/>
    <property type="evidence" value="ECO:0007669"/>
    <property type="project" value="UniProtKB-KW"/>
</dbReference>
<dbReference type="PROSITE" id="PS50219">
    <property type="entry name" value="CNH"/>
    <property type="match status" value="1"/>
</dbReference>
<organism evidence="5 6">
    <name type="scientific">Pogonophryne albipinna</name>
    <dbReference type="NCBI Taxonomy" id="1090488"/>
    <lineage>
        <taxon>Eukaryota</taxon>
        <taxon>Metazoa</taxon>
        <taxon>Chordata</taxon>
        <taxon>Craniata</taxon>
        <taxon>Vertebrata</taxon>
        <taxon>Euteleostomi</taxon>
        <taxon>Actinopterygii</taxon>
        <taxon>Neopterygii</taxon>
        <taxon>Teleostei</taxon>
        <taxon>Neoteleostei</taxon>
        <taxon>Acanthomorphata</taxon>
        <taxon>Eupercaria</taxon>
        <taxon>Perciformes</taxon>
        <taxon>Notothenioidei</taxon>
        <taxon>Pogonophryne</taxon>
    </lineage>
</organism>
<proteinExistence type="predicted"/>
<keyword evidence="1" id="KW-0343">GTPase activation</keyword>
<dbReference type="InterPro" id="IPR035974">
    <property type="entry name" value="Rap/Ran-GAP_sf"/>
</dbReference>
<evidence type="ECO:0000313" key="5">
    <source>
        <dbReference type="EMBL" id="KAJ4926578.1"/>
    </source>
</evidence>
<protein>
    <recommendedName>
        <fullName evidence="7">GTPase-activating Rap/Ran-GAP domain-like protein 3</fullName>
    </recommendedName>
</protein>
<dbReference type="SUPFAM" id="SSF111347">
    <property type="entry name" value="Rap/Ran-GAP"/>
    <property type="match status" value="1"/>
</dbReference>
<evidence type="ECO:0000313" key="6">
    <source>
        <dbReference type="Proteomes" id="UP001219934"/>
    </source>
</evidence>
<evidence type="ECO:0000259" key="3">
    <source>
        <dbReference type="PROSITE" id="PS50085"/>
    </source>
</evidence>
<feature type="compositionally biased region" description="Low complexity" evidence="2">
    <location>
        <begin position="834"/>
        <end position="850"/>
    </location>
</feature>
<dbReference type="GO" id="GO:0051056">
    <property type="term" value="P:regulation of small GTPase mediated signal transduction"/>
    <property type="evidence" value="ECO:0007669"/>
    <property type="project" value="InterPro"/>
</dbReference>
<dbReference type="Proteomes" id="UP001219934">
    <property type="component" value="Unassembled WGS sequence"/>
</dbReference>
<name>A0AAD6FAN3_9TELE</name>
<dbReference type="PROSITE" id="PS50085">
    <property type="entry name" value="RAPGAP"/>
    <property type="match status" value="1"/>
</dbReference>
<feature type="domain" description="CNH" evidence="4">
    <location>
        <begin position="512"/>
        <end position="827"/>
    </location>
</feature>
<comment type="caution">
    <text evidence="5">The sequence shown here is derived from an EMBL/GenBank/DDBJ whole genome shotgun (WGS) entry which is preliminary data.</text>
</comment>
<dbReference type="InterPro" id="IPR001180">
    <property type="entry name" value="CNH_dom"/>
</dbReference>
<feature type="region of interest" description="Disordered" evidence="2">
    <location>
        <begin position="960"/>
        <end position="1014"/>
    </location>
</feature>
<dbReference type="Gene3D" id="3.40.50.11210">
    <property type="entry name" value="Rap/Ran-GAP"/>
    <property type="match status" value="1"/>
</dbReference>
<dbReference type="InterPro" id="IPR000331">
    <property type="entry name" value="Rap/Ran_GAP_dom"/>
</dbReference>
<gene>
    <name evidence="5" type="ORF">JOQ06_008751</name>
</gene>
<dbReference type="EMBL" id="JAPTMU010000020">
    <property type="protein sequence ID" value="KAJ4926578.1"/>
    <property type="molecule type" value="Genomic_DNA"/>
</dbReference>
<feature type="domain" description="Rap-GAP" evidence="3">
    <location>
        <begin position="230"/>
        <end position="455"/>
    </location>
</feature>
<accession>A0AAD6FAN3</accession>
<evidence type="ECO:0008006" key="7">
    <source>
        <dbReference type="Google" id="ProtNLM"/>
    </source>
</evidence>
<keyword evidence="6" id="KW-1185">Reference proteome</keyword>
<evidence type="ECO:0000256" key="2">
    <source>
        <dbReference type="SAM" id="MobiDB-lite"/>
    </source>
</evidence>
<sequence length="1056" mass="117487">MEGSLGSSASEDLGCRRGDFSRKHYGSVELFSSFSSPPSSLLSDYAPASLHPPPATHYFPPHFLSCSAFLQLLCPAGLGEIRDSEYALISSDADGAIQRAGRFRVENGSSDEALDYTPGTWRRTDVHLENPEYHTRWFFKYFLGKVHQNYVGTDAEKNPFYLSVVLSDQNNQRVPQYRAILWRKTGTLKISLPYSPTKTLSVKSILSAMNMDRLEKGPREILNAEIQKDLLVLEEQEGSVNFKFGVLFAKDGQLTDDEMFSNEMGSESFDKFLNLLGDSITLQGWAGYRGGLDTKNDTTGMNSIYTVYQGHELMFHVSTMLPYSKENKQQVERKRHIGNDIVTIVFQEGDDASSSFKPSMIRSHFTLINGEKATLETPTFAQKRQRTLDMLIRSLYQDLMPDLHKSLLTFVLLYPLQPSAYCATLDCCNADFLSRALSPHNMLNRRSFSDVLPESPKSARKKEEARQAEFVRIGQALKLKTIVRGDAPTSLVTTGLCRKEPWESQLFCSTFPYEIVCSDSWGQSLLAATDTAGVMLLDGPDPASSNAELQSVPPVQVFDKTMVVKQVHVLEPQDLLITRADKGKDARLYVYRLSSLKKGLEEKQIVRSKCDSRENKLEKTKGCHLYSINTHHGSELRIVAAIRNKLLLITRKHPRFEAPGAESPVEEFQYIREICLCDPPVVMALVDGPTGENDNMICVAYKHQFDLINESTGDAYRLHHVDANRVNFVAAIDVYEDGEAGLLLCYNYICSYKKVCPFNGSTPMIQSNSSDFHFSWNQMPNAIVCAFPYILAFTTDSIEIRLVVNGNLVYTAVVPELQLASSRSDIYFVSSAPVSSASNCSSRDTSSQSSPQTPTGYEMPVFPSPLGDDSIRIPYGTKLSLYMSKDAEGDSACKHMFKIPLCNLVGRSIERPLKSPLVNKVLTTPAPTMLPPTALISATHSLSLSRMEIKEIASRTRKELLGLTEEPSGKSDSGTVKQRKMSKKNTEEEPKARALTSTNSDRLASESGEAELDVQLHCTSAPEVEPEKVVLLTESPPLASAFALSTSFEEDVLDLK</sequence>
<dbReference type="Pfam" id="PF02145">
    <property type="entry name" value="Rap_GAP"/>
    <property type="match status" value="1"/>
</dbReference>
<evidence type="ECO:0000259" key="4">
    <source>
        <dbReference type="PROSITE" id="PS50219"/>
    </source>
</evidence>
<dbReference type="PANTHER" id="PTHR15711:SF62">
    <property type="entry name" value="GTPASE-ACTIVATING RAP_RAN-GAP DOMAIN-LIKE PROTEIN 3"/>
    <property type="match status" value="1"/>
</dbReference>
<dbReference type="SMART" id="SM00036">
    <property type="entry name" value="CNH"/>
    <property type="match status" value="1"/>
</dbReference>
<dbReference type="AlphaFoldDB" id="A0AAD6FAN3"/>